<keyword evidence="2" id="KW-1185">Reference proteome</keyword>
<dbReference type="Proteomes" id="UP000762676">
    <property type="component" value="Unassembled WGS sequence"/>
</dbReference>
<proteinExistence type="predicted"/>
<gene>
    <name evidence="1" type="ORF">ElyMa_002096800</name>
</gene>
<evidence type="ECO:0000313" key="1">
    <source>
        <dbReference type="EMBL" id="GFR71545.1"/>
    </source>
</evidence>
<evidence type="ECO:0000313" key="2">
    <source>
        <dbReference type="Proteomes" id="UP000762676"/>
    </source>
</evidence>
<dbReference type="AlphaFoldDB" id="A0AAV4FFK3"/>
<protein>
    <submittedName>
        <fullName evidence="1">Uncharacterized protein</fullName>
    </submittedName>
</protein>
<sequence>MEIVRKFTGELSAQMSSVSPTNSWTGDLQERFGFSKPPWFLKPLPNATGPFSNTSWSQPKSSLFNKKLIEIMNVHQAVDDQKLTQNLTIGMYRSNWEATTEMAEMISEHNLCSRDDIVRRISCTGRCGEQSDTRTNPGHNSDDLDNNSQVWTSKLDVLKLMVAQSLNMTFFDFQSDHFGKFRCAFTDIATDLKCAMFECPNKHLLDIRSQTCYRPERVNFQLFGQKTKTPETGDKTGITQGESDGLNATSPPVSVCLCLKTHSVMTNLGWWQVISDTSSLLEGRCELTILGYQTERDLAVNEEKDELPTEDAVTARADDLGENSPDISSSASEYTVVEEDNLFVSNYFSELILNIWKKDAQRCSSEEHSLMARWCFSGWKSLKYYETCFSWRKRTTNVEKNSTQSPISSYSSSASSPFGVYCRSWYEQSRSIYAFHIIAVLIKITHTLISENGVWLYVFPQTGGKS</sequence>
<organism evidence="1 2">
    <name type="scientific">Elysia marginata</name>
    <dbReference type="NCBI Taxonomy" id="1093978"/>
    <lineage>
        <taxon>Eukaryota</taxon>
        <taxon>Metazoa</taxon>
        <taxon>Spiralia</taxon>
        <taxon>Lophotrochozoa</taxon>
        <taxon>Mollusca</taxon>
        <taxon>Gastropoda</taxon>
        <taxon>Heterobranchia</taxon>
        <taxon>Euthyneura</taxon>
        <taxon>Panpulmonata</taxon>
        <taxon>Sacoglossa</taxon>
        <taxon>Placobranchoidea</taxon>
        <taxon>Plakobranchidae</taxon>
        <taxon>Elysia</taxon>
    </lineage>
</organism>
<accession>A0AAV4FFK3</accession>
<dbReference type="EMBL" id="BMAT01004295">
    <property type="protein sequence ID" value="GFR71545.1"/>
    <property type="molecule type" value="Genomic_DNA"/>
</dbReference>
<name>A0AAV4FFK3_9GAST</name>
<comment type="caution">
    <text evidence="1">The sequence shown here is derived from an EMBL/GenBank/DDBJ whole genome shotgun (WGS) entry which is preliminary data.</text>
</comment>
<reference evidence="1 2" key="1">
    <citation type="journal article" date="2021" name="Elife">
        <title>Chloroplast acquisition without the gene transfer in kleptoplastic sea slugs, Plakobranchus ocellatus.</title>
        <authorList>
            <person name="Maeda T."/>
            <person name="Takahashi S."/>
            <person name="Yoshida T."/>
            <person name="Shimamura S."/>
            <person name="Takaki Y."/>
            <person name="Nagai Y."/>
            <person name="Toyoda A."/>
            <person name="Suzuki Y."/>
            <person name="Arimoto A."/>
            <person name="Ishii H."/>
            <person name="Satoh N."/>
            <person name="Nishiyama T."/>
            <person name="Hasebe M."/>
            <person name="Maruyama T."/>
            <person name="Minagawa J."/>
            <person name="Obokata J."/>
            <person name="Shigenobu S."/>
        </authorList>
    </citation>
    <scope>NUCLEOTIDE SEQUENCE [LARGE SCALE GENOMIC DNA]</scope>
</reference>